<sequence>MSFRRFEGRVEERTGVYQDEVNNYQTHVESTTTQINAVDTAQNNSIEEMKEELRRLQDVHEEEVNSLKSHINALSTLINNSVETINEVLASRIDHQQEEASSSRSQINSLTTQMRSMERKVELNSALLVNETNITSVSTCTGDKVLTKPSGYLAVVDSGLYPTSEDCGWEVKLPEDNDISLEWLFMSVEEQATCVFDYVTVENLNEPGQLLYGGKICGSSLPAMMKTGSNHLRISFHSDGSYVFRGFKLFYHAE</sequence>
<proteinExistence type="predicted"/>
<evidence type="ECO:0000256" key="2">
    <source>
        <dbReference type="ARBA" id="ARBA00023157"/>
    </source>
</evidence>
<evidence type="ECO:0000256" key="1">
    <source>
        <dbReference type="ARBA" id="ARBA00022737"/>
    </source>
</evidence>
<keyword evidence="1" id="KW-0677">Repeat</keyword>
<dbReference type="PROSITE" id="PS01180">
    <property type="entry name" value="CUB"/>
    <property type="match status" value="1"/>
</dbReference>
<gene>
    <name evidence="6" type="primary">Mfrp-L2</name>
    <name evidence="6" type="ORF">Hamer_G025219</name>
</gene>
<dbReference type="AlphaFoldDB" id="A0A8J5JUW6"/>
<feature type="disulfide bond" evidence="3">
    <location>
        <begin position="140"/>
        <end position="167"/>
    </location>
</feature>
<evidence type="ECO:0000259" key="5">
    <source>
        <dbReference type="PROSITE" id="PS01180"/>
    </source>
</evidence>
<dbReference type="PANTHER" id="PTHR24251">
    <property type="entry name" value="OVOCHYMASE-RELATED"/>
    <property type="match status" value="1"/>
</dbReference>
<dbReference type="InterPro" id="IPR035914">
    <property type="entry name" value="Sperma_CUB_dom_sf"/>
</dbReference>
<evidence type="ECO:0000256" key="3">
    <source>
        <dbReference type="PROSITE-ProRule" id="PRU00059"/>
    </source>
</evidence>
<keyword evidence="2 3" id="KW-1015">Disulfide bond</keyword>
<dbReference type="EMBL" id="JAHLQT010033087">
    <property type="protein sequence ID" value="KAG7159639.1"/>
    <property type="molecule type" value="Genomic_DNA"/>
</dbReference>
<feature type="coiled-coil region" evidence="4">
    <location>
        <begin position="43"/>
        <end position="70"/>
    </location>
</feature>
<comment type="caution">
    <text evidence="6">The sequence shown here is derived from an EMBL/GenBank/DDBJ whole genome shotgun (WGS) entry which is preliminary data.</text>
</comment>
<keyword evidence="7" id="KW-1185">Reference proteome</keyword>
<accession>A0A8J5JUW6</accession>
<dbReference type="SMART" id="SM00042">
    <property type="entry name" value="CUB"/>
    <property type="match status" value="1"/>
</dbReference>
<comment type="caution">
    <text evidence="3">Lacks conserved residue(s) required for the propagation of feature annotation.</text>
</comment>
<dbReference type="SUPFAM" id="SSF49854">
    <property type="entry name" value="Spermadhesin, CUB domain"/>
    <property type="match status" value="1"/>
</dbReference>
<dbReference type="Pfam" id="PF00431">
    <property type="entry name" value="CUB"/>
    <property type="match status" value="1"/>
</dbReference>
<dbReference type="InterPro" id="IPR000859">
    <property type="entry name" value="CUB_dom"/>
</dbReference>
<name>A0A8J5JUW6_HOMAM</name>
<organism evidence="6 7">
    <name type="scientific">Homarus americanus</name>
    <name type="common">American lobster</name>
    <dbReference type="NCBI Taxonomy" id="6706"/>
    <lineage>
        <taxon>Eukaryota</taxon>
        <taxon>Metazoa</taxon>
        <taxon>Ecdysozoa</taxon>
        <taxon>Arthropoda</taxon>
        <taxon>Crustacea</taxon>
        <taxon>Multicrustacea</taxon>
        <taxon>Malacostraca</taxon>
        <taxon>Eumalacostraca</taxon>
        <taxon>Eucarida</taxon>
        <taxon>Decapoda</taxon>
        <taxon>Pleocyemata</taxon>
        <taxon>Astacidea</taxon>
        <taxon>Nephropoidea</taxon>
        <taxon>Nephropidae</taxon>
        <taxon>Homarus</taxon>
    </lineage>
</organism>
<protein>
    <submittedName>
        <fullName evidence="6">Membrane frizzled-related protein-like 2</fullName>
    </submittedName>
</protein>
<keyword evidence="4" id="KW-0175">Coiled coil</keyword>
<feature type="domain" description="CUB" evidence="5">
    <location>
        <begin position="140"/>
        <end position="254"/>
    </location>
</feature>
<reference evidence="6" key="1">
    <citation type="journal article" date="2021" name="Sci. Adv.">
        <title>The American lobster genome reveals insights on longevity, neural, and immune adaptations.</title>
        <authorList>
            <person name="Polinski J.M."/>
            <person name="Zimin A.V."/>
            <person name="Clark K.F."/>
            <person name="Kohn A.B."/>
            <person name="Sadowski N."/>
            <person name="Timp W."/>
            <person name="Ptitsyn A."/>
            <person name="Khanna P."/>
            <person name="Romanova D.Y."/>
            <person name="Williams P."/>
            <person name="Greenwood S.J."/>
            <person name="Moroz L.L."/>
            <person name="Walt D.R."/>
            <person name="Bodnar A.G."/>
        </authorList>
    </citation>
    <scope>NUCLEOTIDE SEQUENCE</scope>
    <source>
        <strain evidence="6">GMGI-L3</strain>
    </source>
</reference>
<evidence type="ECO:0000256" key="4">
    <source>
        <dbReference type="SAM" id="Coils"/>
    </source>
</evidence>
<evidence type="ECO:0000313" key="6">
    <source>
        <dbReference type="EMBL" id="KAG7159639.1"/>
    </source>
</evidence>
<evidence type="ECO:0000313" key="7">
    <source>
        <dbReference type="Proteomes" id="UP000747542"/>
    </source>
</evidence>
<dbReference type="Proteomes" id="UP000747542">
    <property type="component" value="Unassembled WGS sequence"/>
</dbReference>
<dbReference type="Gene3D" id="2.60.120.290">
    <property type="entry name" value="Spermadhesin, CUB domain"/>
    <property type="match status" value="1"/>
</dbReference>
<dbReference type="CDD" id="cd00041">
    <property type="entry name" value="CUB"/>
    <property type="match status" value="1"/>
</dbReference>